<dbReference type="CDD" id="cd06173">
    <property type="entry name" value="MFS_MefA_like"/>
    <property type="match status" value="1"/>
</dbReference>
<evidence type="ECO:0000256" key="5">
    <source>
        <dbReference type="ARBA" id="ARBA00023136"/>
    </source>
</evidence>
<dbReference type="EMBL" id="CP023445">
    <property type="protein sequence ID" value="ATE55536.1"/>
    <property type="molecule type" value="Genomic_DNA"/>
</dbReference>
<dbReference type="AlphaFoldDB" id="A0A290Z968"/>
<keyword evidence="2" id="KW-1003">Cell membrane</keyword>
<dbReference type="GO" id="GO:0005886">
    <property type="term" value="C:plasma membrane"/>
    <property type="evidence" value="ECO:0007669"/>
    <property type="project" value="UniProtKB-SubCell"/>
</dbReference>
<keyword evidence="3 6" id="KW-0812">Transmembrane</keyword>
<reference evidence="7" key="1">
    <citation type="submission" date="2017-09" db="EMBL/GenBank/DDBJ databases">
        <title>Complete Genome Sequence of ansamitocin-producing Bacterium Actinosynnema pretiosum X47.</title>
        <authorList>
            <person name="Cao G."/>
            <person name="Zong G."/>
            <person name="Zhong C."/>
            <person name="Fu J."/>
        </authorList>
    </citation>
    <scope>NUCLEOTIDE SEQUENCE [LARGE SCALE GENOMIC DNA]</scope>
    <source>
        <strain evidence="7">X47</strain>
    </source>
</reference>
<feature type="transmembrane region" description="Helical" evidence="6">
    <location>
        <begin position="12"/>
        <end position="34"/>
    </location>
</feature>
<gene>
    <name evidence="7" type="ORF">CNX65_21460</name>
</gene>
<name>A0A290Z968_9PSEU</name>
<dbReference type="Proteomes" id="UP000218505">
    <property type="component" value="Chromosome"/>
</dbReference>
<evidence type="ECO:0000256" key="4">
    <source>
        <dbReference type="ARBA" id="ARBA00022989"/>
    </source>
</evidence>
<keyword evidence="8" id="KW-1185">Reference proteome</keyword>
<keyword evidence="4 6" id="KW-1133">Transmembrane helix</keyword>
<accession>A0A290Z968</accession>
<feature type="transmembrane region" description="Helical" evidence="6">
    <location>
        <begin position="46"/>
        <end position="70"/>
    </location>
</feature>
<dbReference type="GO" id="GO:0022857">
    <property type="term" value="F:transmembrane transporter activity"/>
    <property type="evidence" value="ECO:0007669"/>
    <property type="project" value="InterPro"/>
</dbReference>
<evidence type="ECO:0000313" key="7">
    <source>
        <dbReference type="EMBL" id="ATE55536.1"/>
    </source>
</evidence>
<dbReference type="KEGG" id="apre:CNX65_21460"/>
<feature type="transmembrane region" description="Helical" evidence="6">
    <location>
        <begin position="342"/>
        <end position="364"/>
    </location>
</feature>
<dbReference type="Pfam" id="PF07690">
    <property type="entry name" value="MFS_1"/>
    <property type="match status" value="1"/>
</dbReference>
<evidence type="ECO:0000256" key="6">
    <source>
        <dbReference type="SAM" id="Phobius"/>
    </source>
</evidence>
<feature type="transmembrane region" description="Helical" evidence="6">
    <location>
        <begin position="308"/>
        <end position="330"/>
    </location>
</feature>
<organism evidence="7 8">
    <name type="scientific">Actinosynnema pretiosum</name>
    <dbReference type="NCBI Taxonomy" id="42197"/>
    <lineage>
        <taxon>Bacteria</taxon>
        <taxon>Bacillati</taxon>
        <taxon>Actinomycetota</taxon>
        <taxon>Actinomycetes</taxon>
        <taxon>Pseudonocardiales</taxon>
        <taxon>Pseudonocardiaceae</taxon>
        <taxon>Actinosynnema</taxon>
    </lineage>
</organism>
<evidence type="ECO:0000313" key="8">
    <source>
        <dbReference type="Proteomes" id="UP000218505"/>
    </source>
</evidence>
<sequence length="444" mass="45958">MFTAPANRAYRRLFAAQVVALVGTGLTTVALGLLAHDLAGPDAGAVLGAAFAIKMLAYVGIGPLAGALAARFPRKGLLVGLDAVRVAVVAALPWVDAIWQVHLLILVLQAASAAFTPTFQATIPDLLPDEREYTRALSLSRLAYDLESLLSPLLAAAALLVVGYGDLFLGTAVGFAASALLVAGAPLPDARTAPADRSPATVTRGIRAYLRTPRLRGLVAAHLAVAAAGSVVLVNTVGYVRGPLGRDETSVAVALAAHGLGSAVAALALPRVLERHPDRPVVLRAATALGALLAVAALAAAVLDDLRWPALLVLWAAIGAAGALVLTPGGRLLRRSADRADLPAVFAADFSLSHACWLLCYPLAGALATGAGMVAALLALSVVALVAALVATRLWPGHDPEWVEHEHRGLEDDHDHLRDAALVGGCRRHAHAYRIDDLHTRWPG</sequence>
<dbReference type="Gene3D" id="1.20.1250.20">
    <property type="entry name" value="MFS general substrate transporter like domains"/>
    <property type="match status" value="1"/>
</dbReference>
<evidence type="ECO:0000256" key="3">
    <source>
        <dbReference type="ARBA" id="ARBA00022692"/>
    </source>
</evidence>
<dbReference type="RefSeq" id="WP_096495368.1">
    <property type="nucleotide sequence ID" value="NZ_CP023445.1"/>
</dbReference>
<feature type="transmembrane region" description="Helical" evidence="6">
    <location>
        <begin position="370"/>
        <end position="391"/>
    </location>
</feature>
<keyword evidence="5 6" id="KW-0472">Membrane</keyword>
<feature type="transmembrane region" description="Helical" evidence="6">
    <location>
        <begin position="281"/>
        <end position="302"/>
    </location>
</feature>
<evidence type="ECO:0000256" key="2">
    <source>
        <dbReference type="ARBA" id="ARBA00022475"/>
    </source>
</evidence>
<dbReference type="PANTHER" id="PTHR23513">
    <property type="entry name" value="INTEGRAL MEMBRANE EFFLUX PROTEIN-RELATED"/>
    <property type="match status" value="1"/>
</dbReference>
<dbReference type="InterPro" id="IPR011701">
    <property type="entry name" value="MFS"/>
</dbReference>
<comment type="subcellular location">
    <subcellularLocation>
        <location evidence="1">Cell membrane</location>
        <topology evidence="1">Multi-pass membrane protein</topology>
    </subcellularLocation>
</comment>
<dbReference type="InterPro" id="IPR036259">
    <property type="entry name" value="MFS_trans_sf"/>
</dbReference>
<feature type="transmembrane region" description="Helical" evidence="6">
    <location>
        <begin position="251"/>
        <end position="269"/>
    </location>
</feature>
<dbReference type="SUPFAM" id="SSF103473">
    <property type="entry name" value="MFS general substrate transporter"/>
    <property type="match status" value="1"/>
</dbReference>
<protein>
    <submittedName>
        <fullName evidence="7">MFS transporter</fullName>
    </submittedName>
</protein>
<dbReference type="PANTHER" id="PTHR23513:SF18">
    <property type="entry name" value="INTEGRAL MEMBRANE PROTEIN"/>
    <property type="match status" value="1"/>
</dbReference>
<proteinExistence type="predicted"/>
<evidence type="ECO:0000256" key="1">
    <source>
        <dbReference type="ARBA" id="ARBA00004651"/>
    </source>
</evidence>
<feature type="transmembrane region" description="Helical" evidence="6">
    <location>
        <begin position="217"/>
        <end position="239"/>
    </location>
</feature>